<dbReference type="Proteomes" id="UP000887540">
    <property type="component" value="Unplaced"/>
</dbReference>
<keyword evidence="2" id="KW-1185">Reference proteome</keyword>
<feature type="region of interest" description="Disordered" evidence="1">
    <location>
        <begin position="402"/>
        <end position="484"/>
    </location>
</feature>
<evidence type="ECO:0000313" key="2">
    <source>
        <dbReference type="Proteomes" id="UP000887540"/>
    </source>
</evidence>
<feature type="compositionally biased region" description="Pro residues" evidence="1">
    <location>
        <begin position="429"/>
        <end position="439"/>
    </location>
</feature>
<dbReference type="InterPro" id="IPR036047">
    <property type="entry name" value="F-box-like_dom_sf"/>
</dbReference>
<dbReference type="SUPFAM" id="SSF81383">
    <property type="entry name" value="F-box domain"/>
    <property type="match status" value="1"/>
</dbReference>
<dbReference type="WBParaSite" id="ACRNAN_scaffold3557.g14754.t1">
    <property type="protein sequence ID" value="ACRNAN_scaffold3557.g14754.t1"/>
    <property type="gene ID" value="ACRNAN_scaffold3557.g14754"/>
</dbReference>
<proteinExistence type="predicted"/>
<name>A0A914DRG5_9BILA</name>
<sequence length="484" mass="55281">MSKLNLKVKYQGNSFNVPNAHAILFADFKAIVAAQFGIEQEFSLFYGNQKDEILLNPDVTMNHANLVNGDIVYIRVQGEEHQQPTTTSGSTKETVSHGSQAQEPRTKEKPVACESGQPPCPMEIGGSSSLQPEDIQRAICGFLERHGYQRITIDSFPQEDPRFINFMYYQTIDGRRFNINIGVELFRDDPIDHIAVTMANLTATVAQRSIRRLATRVLVHQGIRVQDYLENTLIRSIRMTIQGWENEENAFLQSIMNPRLIEITAKVLSFLQPREILNLERTCSISNRTCQDPVIDREIWRNALRDRFGEPAVQEAIQLRETFRATYILHTRLARQAVEDRRHFLQEERRRTHPYWPWPQGQRHRPFPNVGPLPFRPPYPLDPLFPEPYNPSPWNPDADWNPLAGSTGGMLPPRGPRPEPGQPRIFPFVPQPDMNPDPDAPQLFQPHRGDPDFPMPQNRHGRGSRGGFGGRGGFGDPFGPSRYI</sequence>
<accession>A0A914DRG5</accession>
<organism evidence="2 3">
    <name type="scientific">Acrobeloides nanus</name>
    <dbReference type="NCBI Taxonomy" id="290746"/>
    <lineage>
        <taxon>Eukaryota</taxon>
        <taxon>Metazoa</taxon>
        <taxon>Ecdysozoa</taxon>
        <taxon>Nematoda</taxon>
        <taxon>Chromadorea</taxon>
        <taxon>Rhabditida</taxon>
        <taxon>Tylenchina</taxon>
        <taxon>Cephalobomorpha</taxon>
        <taxon>Cephaloboidea</taxon>
        <taxon>Cephalobidae</taxon>
        <taxon>Acrobeloides</taxon>
    </lineage>
</organism>
<evidence type="ECO:0000256" key="1">
    <source>
        <dbReference type="SAM" id="MobiDB-lite"/>
    </source>
</evidence>
<dbReference type="AlphaFoldDB" id="A0A914DRG5"/>
<feature type="compositionally biased region" description="Polar residues" evidence="1">
    <location>
        <begin position="83"/>
        <end position="103"/>
    </location>
</feature>
<evidence type="ECO:0000313" key="3">
    <source>
        <dbReference type="WBParaSite" id="ACRNAN_scaffold3557.g14754.t1"/>
    </source>
</evidence>
<feature type="compositionally biased region" description="Gly residues" evidence="1">
    <location>
        <begin position="464"/>
        <end position="476"/>
    </location>
</feature>
<feature type="region of interest" description="Disordered" evidence="1">
    <location>
        <begin position="80"/>
        <end position="129"/>
    </location>
</feature>
<protein>
    <submittedName>
        <fullName evidence="3">Ubiquitin-like domain-containing protein</fullName>
    </submittedName>
</protein>
<reference evidence="3" key="1">
    <citation type="submission" date="2022-11" db="UniProtKB">
        <authorList>
            <consortium name="WormBaseParasite"/>
        </authorList>
    </citation>
    <scope>IDENTIFICATION</scope>
</reference>